<feature type="compositionally biased region" description="Pro residues" evidence="1">
    <location>
        <begin position="178"/>
        <end position="187"/>
    </location>
</feature>
<dbReference type="RefSeq" id="WP_187333121.1">
    <property type="nucleotide sequence ID" value="NZ_CP060490.1"/>
</dbReference>
<feature type="region of interest" description="Disordered" evidence="1">
    <location>
        <begin position="171"/>
        <end position="197"/>
    </location>
</feature>
<evidence type="ECO:0000256" key="1">
    <source>
        <dbReference type="SAM" id="MobiDB-lite"/>
    </source>
</evidence>
<dbReference type="KEGG" id="ohi:H8790_00215"/>
<evidence type="ECO:0000256" key="2">
    <source>
        <dbReference type="SAM" id="SignalP"/>
    </source>
</evidence>
<dbReference type="AlphaFoldDB" id="A0A7G9B4N9"/>
<keyword evidence="2" id="KW-0732">Signal</keyword>
<organism evidence="3 4">
    <name type="scientific">Oscillibacter hominis</name>
    <dbReference type="NCBI Taxonomy" id="2763056"/>
    <lineage>
        <taxon>Bacteria</taxon>
        <taxon>Bacillati</taxon>
        <taxon>Bacillota</taxon>
        <taxon>Clostridia</taxon>
        <taxon>Eubacteriales</taxon>
        <taxon>Oscillospiraceae</taxon>
        <taxon>Oscillibacter</taxon>
    </lineage>
</organism>
<gene>
    <name evidence="3" type="ORF">H8790_00215</name>
</gene>
<reference evidence="3 4" key="1">
    <citation type="submission" date="2020-08" db="EMBL/GenBank/DDBJ databases">
        <authorList>
            <person name="Liu C."/>
            <person name="Sun Q."/>
        </authorList>
    </citation>
    <scope>NUCLEOTIDE SEQUENCE [LARGE SCALE GENOMIC DNA]</scope>
    <source>
        <strain evidence="3 4">NSJ-62</strain>
    </source>
</reference>
<protein>
    <recommendedName>
        <fullName evidence="5">NodB homology domain-containing protein</fullName>
    </recommendedName>
</protein>
<dbReference type="EMBL" id="CP060490">
    <property type="protein sequence ID" value="QNL44520.1"/>
    <property type="molecule type" value="Genomic_DNA"/>
</dbReference>
<feature type="signal peptide" evidence="2">
    <location>
        <begin position="1"/>
        <end position="23"/>
    </location>
</feature>
<proteinExistence type="predicted"/>
<accession>A0A7G9B4N9</accession>
<evidence type="ECO:0000313" key="3">
    <source>
        <dbReference type="EMBL" id="QNL44520.1"/>
    </source>
</evidence>
<sequence>MKKRIGALILALALCLPLVTVSAADTVYFTSMNDSLMGLSDSTMPYWSGGYLYVPASSFNGRDINVYYSRSADKQTLILYSGKRALSFDLGQDETYDSYGNIYAERAQLRGGTPYVPVARVASFFDLTYTNTKVDHGYLVRVRDNHAMLDDREFIEAAGALMDSRYNEYKKAGTPSTPVVPEPPAQDPAPNQTGEDDPGAVGNRLYLCFYVTDVPSAEQLASVLGANQALATFYIQESLLPSAGDLARRLTASGFSVGLAADGSNGAEEALERLREGNELLFRACGMKTRLALVPGASAQTVERLGGEGFLVLQSRVEYTSLTSSARASTLQRRIGSRGGNVTVYLGSQATAAGLGAFLSLARGQEDRLLAMTETT</sequence>
<dbReference type="Proteomes" id="UP000515960">
    <property type="component" value="Chromosome"/>
</dbReference>
<feature type="chain" id="PRO_5028936032" description="NodB homology domain-containing protein" evidence="2">
    <location>
        <begin position="24"/>
        <end position="376"/>
    </location>
</feature>
<keyword evidence="4" id="KW-1185">Reference proteome</keyword>
<evidence type="ECO:0000313" key="4">
    <source>
        <dbReference type="Proteomes" id="UP000515960"/>
    </source>
</evidence>
<name>A0A7G9B4N9_9FIRM</name>
<evidence type="ECO:0008006" key="5">
    <source>
        <dbReference type="Google" id="ProtNLM"/>
    </source>
</evidence>